<dbReference type="InterPro" id="IPR022655">
    <property type="entry name" value="DUF1553"/>
</dbReference>
<evidence type="ECO:0000259" key="1">
    <source>
        <dbReference type="Pfam" id="PF07583"/>
    </source>
</evidence>
<dbReference type="GO" id="GO:0009055">
    <property type="term" value="F:electron transfer activity"/>
    <property type="evidence" value="ECO:0007669"/>
    <property type="project" value="InterPro"/>
</dbReference>
<keyword evidence="5" id="KW-1185">Reference proteome</keyword>
<dbReference type="Pfam" id="PF07587">
    <property type="entry name" value="PSD1"/>
    <property type="match status" value="1"/>
</dbReference>
<dbReference type="AlphaFoldDB" id="A0A512MGW0"/>
<feature type="domain" description="DUF1553" evidence="2">
    <location>
        <begin position="713"/>
        <end position="962"/>
    </location>
</feature>
<evidence type="ECO:0008006" key="6">
    <source>
        <dbReference type="Google" id="ProtNLM"/>
    </source>
</evidence>
<dbReference type="OrthoDB" id="127107at2"/>
<comment type="caution">
    <text evidence="4">The sequence shown here is derived from an EMBL/GenBank/DDBJ whole genome shotgun (WGS) entry which is preliminary data.</text>
</comment>
<evidence type="ECO:0000313" key="5">
    <source>
        <dbReference type="Proteomes" id="UP000321577"/>
    </source>
</evidence>
<proteinExistence type="predicted"/>
<dbReference type="Pfam" id="PF07635">
    <property type="entry name" value="PSCyt1"/>
    <property type="match status" value="1"/>
</dbReference>
<feature type="domain" description="DUF1549" evidence="1">
    <location>
        <begin position="148"/>
        <end position="345"/>
    </location>
</feature>
<dbReference type="InterPro" id="IPR013320">
    <property type="entry name" value="ConA-like_dom_sf"/>
</dbReference>
<dbReference type="Pfam" id="PF13385">
    <property type="entry name" value="Laminin_G_3"/>
    <property type="match status" value="1"/>
</dbReference>
<dbReference type="InterPro" id="IPR036909">
    <property type="entry name" value="Cyt_c-like_dom_sf"/>
</dbReference>
<dbReference type="GO" id="GO:0020037">
    <property type="term" value="F:heme binding"/>
    <property type="evidence" value="ECO:0007669"/>
    <property type="project" value="InterPro"/>
</dbReference>
<dbReference type="SUPFAM" id="SSF46626">
    <property type="entry name" value="Cytochrome c"/>
    <property type="match status" value="1"/>
</dbReference>
<gene>
    <name evidence="4" type="ORF">BGE01nite_52730</name>
</gene>
<accession>A0A512MGW0</accession>
<dbReference type="Gene3D" id="1.10.760.10">
    <property type="entry name" value="Cytochrome c-like domain"/>
    <property type="match status" value="1"/>
</dbReference>
<feature type="domain" description="Cytochrome C Planctomycete-type" evidence="3">
    <location>
        <begin position="59"/>
        <end position="108"/>
    </location>
</feature>
<dbReference type="PANTHER" id="PTHR35889:SF3">
    <property type="entry name" value="F-BOX DOMAIN-CONTAINING PROTEIN"/>
    <property type="match status" value="1"/>
</dbReference>
<evidence type="ECO:0000259" key="2">
    <source>
        <dbReference type="Pfam" id="PF07587"/>
    </source>
</evidence>
<dbReference type="EMBL" id="BKAG01000065">
    <property type="protein sequence ID" value="GEP45982.1"/>
    <property type="molecule type" value="Genomic_DNA"/>
</dbReference>
<dbReference type="Pfam" id="PF07583">
    <property type="entry name" value="PSCyt2"/>
    <property type="match status" value="1"/>
</dbReference>
<organism evidence="4 5">
    <name type="scientific">Brevifollis gellanilyticus</name>
    <dbReference type="NCBI Taxonomy" id="748831"/>
    <lineage>
        <taxon>Bacteria</taxon>
        <taxon>Pseudomonadati</taxon>
        <taxon>Verrucomicrobiota</taxon>
        <taxon>Verrucomicrobiia</taxon>
        <taxon>Verrucomicrobiales</taxon>
        <taxon>Verrucomicrobiaceae</taxon>
    </lineage>
</organism>
<dbReference type="SUPFAM" id="SSF49899">
    <property type="entry name" value="Concanavalin A-like lectins/glucanases"/>
    <property type="match status" value="1"/>
</dbReference>
<reference evidence="4 5" key="1">
    <citation type="submission" date="2019-07" db="EMBL/GenBank/DDBJ databases">
        <title>Whole genome shotgun sequence of Brevifollis gellanilyticus NBRC 108608.</title>
        <authorList>
            <person name="Hosoyama A."/>
            <person name="Uohara A."/>
            <person name="Ohji S."/>
            <person name="Ichikawa N."/>
        </authorList>
    </citation>
    <scope>NUCLEOTIDE SEQUENCE [LARGE SCALE GENOMIC DNA]</scope>
    <source>
        <strain evidence="4 5">NBRC 108608</strain>
    </source>
</reference>
<dbReference type="PANTHER" id="PTHR35889">
    <property type="entry name" value="CYCLOINULO-OLIGOSACCHARIDE FRUCTANOTRANSFERASE-RELATED"/>
    <property type="match status" value="1"/>
</dbReference>
<name>A0A512MGW0_9BACT</name>
<dbReference type="Gene3D" id="2.60.120.200">
    <property type="match status" value="1"/>
</dbReference>
<evidence type="ECO:0000313" key="4">
    <source>
        <dbReference type="EMBL" id="GEP45982.1"/>
    </source>
</evidence>
<dbReference type="InterPro" id="IPR011429">
    <property type="entry name" value="Cyt_c_Planctomycete-type"/>
</dbReference>
<dbReference type="InterPro" id="IPR011444">
    <property type="entry name" value="DUF1549"/>
</dbReference>
<evidence type="ECO:0000259" key="3">
    <source>
        <dbReference type="Pfam" id="PF07635"/>
    </source>
</evidence>
<sequence length="987" mass="110531">MIYASDDEGKLQSVRNFGRLCLSVRFASYILALVSLQPVLAAGELEFNRDIRPILSDNCFSCHGPDAKGRKADLRLDVRDEALKALTGGDVMERITTVDVDDLMPPPESNKKLSAAQKATLKQWIAEGAKYQKHWAFEPPRKQPDESIDSLVGARLKQKGLSLAPEAAHSTLIRRVALDLTGLPPSPEMLKKPYEAVVDELLASKHFGEHMAVAWLDAARYADTNGYFGDKPRQMWLWRDWVIDAFNANMPFDQFTIEQLAGDLLPNATVRQRIATGFNRNHMANNESGSIDEEFRTEYVVDRVDTTMTTWLGLTAGCAQCHDHKFDPISQAEFYQLFAFFNNVPEQGLIKEENPPPLLQVPSPEQERKFAELKQEAQRAKAAFEPMRKKLVPVMTAWEKEAESSLPVLPKENVLHESFSGTLGAGSTAHGTPLTFAPGLRGEAVKFDATQHVEASMKGFEADKPWTISLWLNADGSLSCPLSLIEPQGDRRGIEVIWQKGRAQVNLVHRWGVSAIEVATVESMISKTWHHLAISHDGSRKAAGLSVFIDGALATLEVRRDTLDGSIANHEPLRIGRRDANLGFYGMIDEVRIVPSVLDEKTAQDWFCGERIRGIVEAPAAKRLVRDKEVLLDYYVDHFADVPVQTARREVKQSLQAEKDLLEAIPTVLVMQEMEKPRTAHVLERGQYDKPGKEVQPGVPVAVAAWKENAPRNRLGFAEWLVSAENPLTARVAVNRLWQQCFGEGLVRTPNDFGSQSEPPTHPELLDWLAVTFRDSGWDVKALLKRIVLSKTYRQSSQVTREDDPENRLLARGPSGRLSAEMLRDQALTISGLLVPKVGGPSVKPFQPPGLWEAVSYNGEETYVPDAGEGLWRRSLYTYVKRQSPHPMLLTFDGPTREKCTVRRARTNTPLQALMLLNDETFMKAAEALAKHSEGQKDRIAWMFRAATSRDPQPDERELLEGLIQRGRSWSLVAHTILNLDEVITKR</sequence>
<dbReference type="Proteomes" id="UP000321577">
    <property type="component" value="Unassembled WGS sequence"/>
</dbReference>
<protein>
    <recommendedName>
        <fullName evidence="6">Cytochrome c domain-containing protein</fullName>
    </recommendedName>
</protein>